<name>A0A511Z1S4_9CELL</name>
<sequence length="228" mass="23952">MVATAPSPAGVPTEAPALPATAVVRGHAFRVAAVAGVSLAIAVAALLLPAWPAGEDMGSTHYMGLLAANQPWNLLLFMAVPVVLAETIAVSELAILFRRTVHPVVAGLNRYAGLVAGFYFLGVLVYLTKHAVIPLTTGFAWRGVADVVAVGFYLIGIVPLYGMSLLETRVVGAAWDDQRRLKVHATLVGLFLVVAHIAMIAGMLDPSVLGWDATHLMDDGARMDGVTH</sequence>
<keyword evidence="1" id="KW-1133">Transmembrane helix</keyword>
<dbReference type="RefSeq" id="WP_146819994.1">
    <property type="nucleotide sequence ID" value="NZ_BJYK01000011.1"/>
</dbReference>
<comment type="caution">
    <text evidence="2">The sequence shown here is derived from an EMBL/GenBank/DDBJ whole genome shotgun (WGS) entry which is preliminary data.</text>
</comment>
<evidence type="ECO:0000313" key="3">
    <source>
        <dbReference type="Proteomes" id="UP000321484"/>
    </source>
</evidence>
<dbReference type="OrthoDB" id="9795105at2"/>
<keyword evidence="3" id="KW-1185">Reference proteome</keyword>
<feature type="transmembrane region" description="Helical" evidence="1">
    <location>
        <begin position="183"/>
        <end position="204"/>
    </location>
</feature>
<keyword evidence="1" id="KW-0472">Membrane</keyword>
<feature type="transmembrane region" description="Helical" evidence="1">
    <location>
        <begin position="31"/>
        <end position="52"/>
    </location>
</feature>
<protein>
    <submittedName>
        <fullName evidence="2">Permease</fullName>
    </submittedName>
</protein>
<dbReference type="Pfam" id="PF20617">
    <property type="entry name" value="DUF6803"/>
    <property type="match status" value="1"/>
</dbReference>
<dbReference type="AlphaFoldDB" id="A0A511Z1S4"/>
<reference evidence="2 3" key="1">
    <citation type="submission" date="2019-07" db="EMBL/GenBank/DDBJ databases">
        <title>Whole genome shotgun sequence of Actinotalea fermentans NBRC 105374.</title>
        <authorList>
            <person name="Hosoyama A."/>
            <person name="Uohara A."/>
            <person name="Ohji S."/>
            <person name="Ichikawa N."/>
        </authorList>
    </citation>
    <scope>NUCLEOTIDE SEQUENCE [LARGE SCALE GENOMIC DNA]</scope>
    <source>
        <strain evidence="2 3">NBRC 105374</strain>
    </source>
</reference>
<proteinExistence type="predicted"/>
<feature type="transmembrane region" description="Helical" evidence="1">
    <location>
        <begin position="108"/>
        <end position="127"/>
    </location>
</feature>
<evidence type="ECO:0000313" key="2">
    <source>
        <dbReference type="EMBL" id="GEN81383.1"/>
    </source>
</evidence>
<feature type="transmembrane region" description="Helical" evidence="1">
    <location>
        <begin position="139"/>
        <end position="162"/>
    </location>
</feature>
<organism evidence="2 3">
    <name type="scientific">Actinotalea fermentans</name>
    <dbReference type="NCBI Taxonomy" id="43671"/>
    <lineage>
        <taxon>Bacteria</taxon>
        <taxon>Bacillati</taxon>
        <taxon>Actinomycetota</taxon>
        <taxon>Actinomycetes</taxon>
        <taxon>Micrococcales</taxon>
        <taxon>Cellulomonadaceae</taxon>
        <taxon>Actinotalea</taxon>
    </lineage>
</organism>
<dbReference type="EMBL" id="BJYK01000011">
    <property type="protein sequence ID" value="GEN81383.1"/>
    <property type="molecule type" value="Genomic_DNA"/>
</dbReference>
<keyword evidence="1" id="KW-0812">Transmembrane</keyword>
<gene>
    <name evidence="2" type="ORF">AFE02nite_31170</name>
</gene>
<accession>A0A511Z1S4</accession>
<evidence type="ECO:0000256" key="1">
    <source>
        <dbReference type="SAM" id="Phobius"/>
    </source>
</evidence>
<dbReference type="Proteomes" id="UP000321484">
    <property type="component" value="Unassembled WGS sequence"/>
</dbReference>
<feature type="transmembrane region" description="Helical" evidence="1">
    <location>
        <begin position="72"/>
        <end position="96"/>
    </location>
</feature>
<dbReference type="InterPro" id="IPR046547">
    <property type="entry name" value="DUF6803"/>
</dbReference>